<feature type="region of interest" description="Disordered" evidence="4">
    <location>
        <begin position="158"/>
        <end position="188"/>
    </location>
</feature>
<dbReference type="Gene3D" id="2.60.200.20">
    <property type="match status" value="1"/>
</dbReference>
<keyword evidence="3" id="KW-0175">Coiled coil</keyword>
<keyword evidence="7" id="KW-1185">Reference proteome</keyword>
<dbReference type="Pfam" id="PF00498">
    <property type="entry name" value="FHA"/>
    <property type="match status" value="1"/>
</dbReference>
<dbReference type="Proteomes" id="UP000245942">
    <property type="component" value="Unassembled WGS sequence"/>
</dbReference>
<dbReference type="GO" id="GO:0005840">
    <property type="term" value="C:ribosome"/>
    <property type="evidence" value="ECO:0007669"/>
    <property type="project" value="UniProtKB-KW"/>
</dbReference>
<feature type="region of interest" description="Disordered" evidence="4">
    <location>
        <begin position="760"/>
        <end position="814"/>
    </location>
</feature>
<feature type="region of interest" description="Disordered" evidence="4">
    <location>
        <begin position="109"/>
        <end position="132"/>
    </location>
</feature>
<dbReference type="GO" id="GO:0006412">
    <property type="term" value="P:translation"/>
    <property type="evidence" value="ECO:0007669"/>
    <property type="project" value="InterPro"/>
</dbReference>
<dbReference type="InterPro" id="IPR008984">
    <property type="entry name" value="SMAD_FHA_dom_sf"/>
</dbReference>
<dbReference type="Pfam" id="PF01282">
    <property type="entry name" value="Ribosomal_S24e"/>
    <property type="match status" value="1"/>
</dbReference>
<dbReference type="EMBL" id="KZ819321">
    <property type="protein sequence ID" value="PWN23598.1"/>
    <property type="molecule type" value="Genomic_DNA"/>
</dbReference>
<feature type="domain" description="FHA" evidence="5">
    <location>
        <begin position="587"/>
        <end position="643"/>
    </location>
</feature>
<keyword evidence="1" id="KW-0689">Ribosomal protein</keyword>
<dbReference type="OrthoDB" id="687730at2759"/>
<dbReference type="PROSITE" id="PS50006">
    <property type="entry name" value="FHA_DOMAIN"/>
    <property type="match status" value="1"/>
</dbReference>
<feature type="compositionally biased region" description="Low complexity" evidence="4">
    <location>
        <begin position="1132"/>
        <end position="1144"/>
    </location>
</feature>
<feature type="coiled-coil region" evidence="3">
    <location>
        <begin position="850"/>
        <end position="884"/>
    </location>
</feature>
<evidence type="ECO:0000313" key="7">
    <source>
        <dbReference type="Proteomes" id="UP000245942"/>
    </source>
</evidence>
<feature type="compositionally biased region" description="Low complexity" evidence="4">
    <location>
        <begin position="1199"/>
        <end position="1214"/>
    </location>
</feature>
<dbReference type="SUPFAM" id="SSF49879">
    <property type="entry name" value="SMAD/FHA domain"/>
    <property type="match status" value="1"/>
</dbReference>
<evidence type="ECO:0000256" key="2">
    <source>
        <dbReference type="ARBA" id="ARBA00023274"/>
    </source>
</evidence>
<dbReference type="GO" id="GO:0003735">
    <property type="term" value="F:structural constituent of ribosome"/>
    <property type="evidence" value="ECO:0007669"/>
    <property type="project" value="InterPro"/>
</dbReference>
<feature type="compositionally biased region" description="Polar residues" evidence="4">
    <location>
        <begin position="766"/>
        <end position="775"/>
    </location>
</feature>
<dbReference type="InterPro" id="IPR000253">
    <property type="entry name" value="FHA_dom"/>
</dbReference>
<evidence type="ECO:0000313" key="6">
    <source>
        <dbReference type="EMBL" id="PWN23598.1"/>
    </source>
</evidence>
<feature type="region of interest" description="Disordered" evidence="4">
    <location>
        <begin position="388"/>
        <end position="418"/>
    </location>
</feature>
<dbReference type="SMART" id="SM00240">
    <property type="entry name" value="FHA"/>
    <property type="match status" value="1"/>
</dbReference>
<dbReference type="GO" id="GO:1990904">
    <property type="term" value="C:ribonucleoprotein complex"/>
    <property type="evidence" value="ECO:0007669"/>
    <property type="project" value="UniProtKB-KW"/>
</dbReference>
<feature type="compositionally biased region" description="Gly residues" evidence="4">
    <location>
        <begin position="524"/>
        <end position="533"/>
    </location>
</feature>
<sequence length="1319" mass="140328">MHVMASQDASAPVTLRTRKFITNRLLQRRQFVLDVIHPSRPNVSRAELSEKLASLYKANKEQVVVFGMKTKFGGGRSTGFGFIYDTREAMNFEPRHRLVRVGLAKKVEKPSRKLRKERKNRAKKVTGVAKKKAGDPAKKNELFLDDTPELFPATETITTTPASTDLPSSSLSPSLPSDPASDFVDFSFDPEGQEYQHFEASINQQEEEERELLQDYLDHEPPSPCAFDEQDSPTLAKLDSAQNQEAEQFHLRRFEFDEGRQDTACYIDSTESISSPPRTRKSRLSRASVDDLRSASREASSASALLLRLPDRRGTNSTAHLSIHAPGLSSASAHWAPLPSRLGPDAPLRSALIVDELSSSSIPLVRLESGSPPGQRRKSSLPLLRTSRLSQHSSSKSFEAQASSFPKRGSAKRDSSAHRLATSFSTADVDCPPTLSTSALHRVRVSSPLVSRVAACDSLKTTRVLLSPTIYEQEHSDQTDYLATEHSLGEPDSAMPWYGNNTSNTTVQRQQGFGGAPMTPAASGAGGGQGYNGNGAPNGQYQQGGAIPGNSADAGGPVYPALHLHPMNDTFAPKQISLAPPGPHNKVKVGRQTNQKTAPHPSNGFFDSKVLSRMHAEVWCQDGKVFIKDVKSSNGTFINGERLSPEAQESEVFELHSEDLVEFGIDIVGDDNKTIIHHKVACRVYLVLTADDAVNMRNDFANMYRAGAGNGAGNATSTTHSSAMGGASVGPGAEGGLRRGKGSMSFDHILGRLQMELQKSRETGSEIGSLNSTLGELQDSLGGGLPPMQEAPYPHLVPTGATTSEEGAAESNATSSAAVAALQAQLAETQSSISTQVDKIRALESMLAEHELIKAEVGSIKSQMEEAKRELDEMANSKKSLSGNGSHTLSEHLFQRDGLPSHTGSFGSAEDFDDGASMASMDTVTPGADVGDAPRGADEIEEADTDPEILQNHVGPRAPPDMPPELAAREAAASAAAAAQGASNAAKSASSLASHADEQLKAQNNALAARLDVLESQLEEALSFGRTLQTQHVLATETVKALEQKVQSLEKQVQDHSQSVQGKITEVLEGRFSQWKDEIEAGWKQEKHSWEEERDRLRAVIEAWDTANGRLEEQAAAQIAAGTSSTPLSETGGSSSPAASVAGSQTSGQTRRRASKSAKRRAAKRHLNPTLRALLYKSSHNEPLDDDEGSYSSEEGDSHSGIASSSGAASPARPGLGGKRRSSSNFPHTLQDIGENASRSVQDAGRGAASSLTAAGGGAIGGTATDGTRGGGKSSGADPSTGGGLRLEKPHAMAGLSAVVALVGIVYYTSAYTKCGPTS</sequence>
<dbReference type="InterPro" id="IPR053709">
    <property type="entry name" value="eRP_eS24_sf"/>
</dbReference>
<name>A0A316UF88_9BASI</name>
<evidence type="ECO:0000256" key="4">
    <source>
        <dbReference type="SAM" id="MobiDB-lite"/>
    </source>
</evidence>
<keyword evidence="2" id="KW-0687">Ribonucleoprotein</keyword>
<dbReference type="PANTHER" id="PTHR10496">
    <property type="entry name" value="40S RIBOSOMAL PROTEIN S24"/>
    <property type="match status" value="1"/>
</dbReference>
<feature type="compositionally biased region" description="Low complexity" evidence="4">
    <location>
        <begin position="534"/>
        <end position="545"/>
    </location>
</feature>
<protein>
    <recommendedName>
        <fullName evidence="5">FHA domain-containing protein</fullName>
    </recommendedName>
</protein>
<feature type="region of interest" description="Disordered" evidence="4">
    <location>
        <begin position="512"/>
        <end position="552"/>
    </location>
</feature>
<organism evidence="6 7">
    <name type="scientific">Pseudomicrostroma glucosiphilum</name>
    <dbReference type="NCBI Taxonomy" id="1684307"/>
    <lineage>
        <taxon>Eukaryota</taxon>
        <taxon>Fungi</taxon>
        <taxon>Dikarya</taxon>
        <taxon>Basidiomycota</taxon>
        <taxon>Ustilaginomycotina</taxon>
        <taxon>Exobasidiomycetes</taxon>
        <taxon>Microstromatales</taxon>
        <taxon>Microstromatales incertae sedis</taxon>
        <taxon>Pseudomicrostroma</taxon>
    </lineage>
</organism>
<feature type="compositionally biased region" description="Low complexity" evidence="4">
    <location>
        <begin position="158"/>
        <end position="182"/>
    </location>
</feature>
<feature type="compositionally biased region" description="Basic residues" evidence="4">
    <location>
        <begin position="112"/>
        <end position="124"/>
    </location>
</feature>
<dbReference type="Gene3D" id="3.30.70.3370">
    <property type="match status" value="1"/>
</dbReference>
<dbReference type="STRING" id="1684307.A0A316UF88"/>
<feature type="region of interest" description="Disordered" evidence="4">
    <location>
        <begin position="1118"/>
        <end position="1286"/>
    </location>
</feature>
<feature type="compositionally biased region" description="Basic residues" evidence="4">
    <location>
        <begin position="1150"/>
        <end position="1167"/>
    </location>
</feature>
<dbReference type="InterPro" id="IPR012678">
    <property type="entry name" value="Ribosomal_uL23/eL15/eS24_sf"/>
</dbReference>
<dbReference type="RefSeq" id="XP_025350758.1">
    <property type="nucleotide sequence ID" value="XM_025494715.1"/>
</dbReference>
<evidence type="ECO:0000256" key="3">
    <source>
        <dbReference type="SAM" id="Coils"/>
    </source>
</evidence>
<evidence type="ECO:0000259" key="5">
    <source>
        <dbReference type="PROSITE" id="PS50006"/>
    </source>
</evidence>
<feature type="compositionally biased region" description="Low complexity" evidence="4">
    <location>
        <begin position="799"/>
        <end position="814"/>
    </location>
</feature>
<evidence type="ECO:0000256" key="1">
    <source>
        <dbReference type="ARBA" id="ARBA00022980"/>
    </source>
</evidence>
<feature type="region of interest" description="Disordered" evidence="4">
    <location>
        <begin position="267"/>
        <end position="295"/>
    </location>
</feature>
<proteinExistence type="inferred from homology"/>
<gene>
    <name evidence="6" type="ORF">BCV69DRAFT_309482</name>
</gene>
<reference evidence="6 7" key="1">
    <citation type="journal article" date="2018" name="Mol. Biol. Evol.">
        <title>Broad Genomic Sampling Reveals a Smut Pathogenic Ancestry of the Fungal Clade Ustilaginomycotina.</title>
        <authorList>
            <person name="Kijpornyongpan T."/>
            <person name="Mondo S.J."/>
            <person name="Barry K."/>
            <person name="Sandor L."/>
            <person name="Lee J."/>
            <person name="Lipzen A."/>
            <person name="Pangilinan J."/>
            <person name="LaButti K."/>
            <person name="Hainaut M."/>
            <person name="Henrissat B."/>
            <person name="Grigoriev I.V."/>
            <person name="Spatafora J.W."/>
            <person name="Aime M.C."/>
        </authorList>
    </citation>
    <scope>NUCLEOTIDE SEQUENCE [LARGE SCALE GENOMIC DNA]</scope>
    <source>
        <strain evidence="6 7">MCA 4718</strain>
    </source>
</reference>
<feature type="compositionally biased region" description="Low complexity" evidence="4">
    <location>
        <begin position="1244"/>
        <end position="1254"/>
    </location>
</feature>
<dbReference type="SUPFAM" id="SSF54189">
    <property type="entry name" value="Ribosomal proteins S24e, L23 and L15e"/>
    <property type="match status" value="1"/>
</dbReference>
<feature type="region of interest" description="Disordered" evidence="4">
    <location>
        <begin position="896"/>
        <end position="974"/>
    </location>
</feature>
<feature type="compositionally biased region" description="Low complexity" evidence="4">
    <location>
        <begin position="388"/>
        <end position="405"/>
    </location>
</feature>
<feature type="compositionally biased region" description="Polar residues" evidence="4">
    <location>
        <begin position="1121"/>
        <end position="1131"/>
    </location>
</feature>
<dbReference type="InterPro" id="IPR001976">
    <property type="entry name" value="Ribosomal_eS24"/>
</dbReference>
<feature type="coiled-coil region" evidence="3">
    <location>
        <begin position="997"/>
        <end position="1059"/>
    </location>
</feature>
<dbReference type="GeneID" id="37016449"/>
<dbReference type="HAMAP" id="MF_00545">
    <property type="entry name" value="Ribosomal_eS24"/>
    <property type="match status" value="1"/>
</dbReference>
<accession>A0A316UF88</accession>